<dbReference type="PANTHER" id="PTHR30146:SF109">
    <property type="entry name" value="HTH-TYPE TRANSCRIPTIONAL REGULATOR GALS"/>
    <property type="match status" value="1"/>
</dbReference>
<name>A0ABT0BIZ9_9SPHN</name>
<gene>
    <name evidence="6" type="ORF">MTR62_20360</name>
</gene>
<evidence type="ECO:0000256" key="1">
    <source>
        <dbReference type="ARBA" id="ARBA00023015"/>
    </source>
</evidence>
<dbReference type="CDD" id="cd01392">
    <property type="entry name" value="HTH_LacI"/>
    <property type="match status" value="1"/>
</dbReference>
<dbReference type="SUPFAM" id="SSF53822">
    <property type="entry name" value="Periplasmic binding protein-like I"/>
    <property type="match status" value="1"/>
</dbReference>
<dbReference type="Pfam" id="PF00356">
    <property type="entry name" value="LacI"/>
    <property type="match status" value="1"/>
</dbReference>
<evidence type="ECO:0000256" key="4">
    <source>
        <dbReference type="SAM" id="MobiDB-lite"/>
    </source>
</evidence>
<feature type="region of interest" description="Disordered" evidence="4">
    <location>
        <begin position="1"/>
        <end position="26"/>
    </location>
</feature>
<keyword evidence="1" id="KW-0805">Transcription regulation</keyword>
<keyword evidence="7" id="KW-1185">Reference proteome</keyword>
<evidence type="ECO:0000259" key="5">
    <source>
        <dbReference type="PROSITE" id="PS50932"/>
    </source>
</evidence>
<dbReference type="InterPro" id="IPR000843">
    <property type="entry name" value="HTH_LacI"/>
</dbReference>
<evidence type="ECO:0000256" key="3">
    <source>
        <dbReference type="ARBA" id="ARBA00023163"/>
    </source>
</evidence>
<dbReference type="InterPro" id="IPR028082">
    <property type="entry name" value="Peripla_BP_I"/>
</dbReference>
<feature type="domain" description="HTH lacI-type" evidence="5">
    <location>
        <begin position="21"/>
        <end position="75"/>
    </location>
</feature>
<dbReference type="Pfam" id="PF13377">
    <property type="entry name" value="Peripla_BP_3"/>
    <property type="match status" value="1"/>
</dbReference>
<evidence type="ECO:0000313" key="6">
    <source>
        <dbReference type="EMBL" id="MCJ2185019.1"/>
    </source>
</evidence>
<dbReference type="Gene3D" id="1.10.260.40">
    <property type="entry name" value="lambda repressor-like DNA-binding domains"/>
    <property type="match status" value="1"/>
</dbReference>
<reference evidence="6" key="1">
    <citation type="submission" date="2022-03" db="EMBL/GenBank/DDBJ databases">
        <title>Identification of a novel bacterium isolated from mangrove sediments.</title>
        <authorList>
            <person name="Pan X."/>
        </authorList>
    </citation>
    <scope>NUCLEOTIDE SEQUENCE</scope>
    <source>
        <strain evidence="6">B1949</strain>
    </source>
</reference>
<dbReference type="Proteomes" id="UP001162881">
    <property type="component" value="Unassembled WGS sequence"/>
</dbReference>
<comment type="caution">
    <text evidence="6">The sequence shown here is derived from an EMBL/GenBank/DDBJ whole genome shotgun (WGS) entry which is preliminary data.</text>
</comment>
<keyword evidence="3" id="KW-0804">Transcription</keyword>
<proteinExistence type="predicted"/>
<keyword evidence="2" id="KW-0238">DNA-binding</keyword>
<evidence type="ECO:0000313" key="7">
    <source>
        <dbReference type="Proteomes" id="UP001162881"/>
    </source>
</evidence>
<dbReference type="CDD" id="cd06278">
    <property type="entry name" value="PBP1_LacI-like"/>
    <property type="match status" value="1"/>
</dbReference>
<dbReference type="EMBL" id="JALHLF010000194">
    <property type="protein sequence ID" value="MCJ2185019.1"/>
    <property type="molecule type" value="Genomic_DNA"/>
</dbReference>
<sequence>MEKGRTNGRSGRRDGRRARAATSSDVARLAGVSRSAVSRTFTDGASVAPETRARVLEAAKTLKYRPNLAARSLMTRRSMIVALAVSHLENLFYPLIVQTISERLAAVGYRLLLFVTHGEGSHEPLVGELRHFSVDGLILGSSGYAPDLLAECAEEGLPVVLMNNAGAAPAAARVVGDNLAGGAQIARFLLAGGHQRMAYLAGDEGVSSTLERLEGFAGALHAAGMEGLRVVPAGFEFDRALAASRALLATPDRPDALFCANDHMAFAAIQAARTLGLKVGWDVSIVGFDDVAVAGWPDLALTTYAQPAPAFAQAVVDHLLGLIDGAAGGGPVYRVPGELIVRDTARRPARGITRQDDGSWRWHDAAALA</sequence>
<dbReference type="InterPro" id="IPR010982">
    <property type="entry name" value="Lambda_DNA-bd_dom_sf"/>
</dbReference>
<dbReference type="SUPFAM" id="SSF47413">
    <property type="entry name" value="lambda repressor-like DNA-binding domains"/>
    <property type="match status" value="1"/>
</dbReference>
<evidence type="ECO:0000256" key="2">
    <source>
        <dbReference type="ARBA" id="ARBA00023125"/>
    </source>
</evidence>
<organism evidence="6 7">
    <name type="scientific">Novosphingobium organovorum</name>
    <dbReference type="NCBI Taxonomy" id="2930092"/>
    <lineage>
        <taxon>Bacteria</taxon>
        <taxon>Pseudomonadati</taxon>
        <taxon>Pseudomonadota</taxon>
        <taxon>Alphaproteobacteria</taxon>
        <taxon>Sphingomonadales</taxon>
        <taxon>Sphingomonadaceae</taxon>
        <taxon>Novosphingobium</taxon>
    </lineage>
</organism>
<dbReference type="InterPro" id="IPR046335">
    <property type="entry name" value="LacI/GalR-like_sensor"/>
</dbReference>
<dbReference type="RefSeq" id="WP_244024391.1">
    <property type="nucleotide sequence ID" value="NZ_JALHLF010000194.1"/>
</dbReference>
<dbReference type="PROSITE" id="PS50932">
    <property type="entry name" value="HTH_LACI_2"/>
    <property type="match status" value="1"/>
</dbReference>
<dbReference type="PANTHER" id="PTHR30146">
    <property type="entry name" value="LACI-RELATED TRANSCRIPTIONAL REPRESSOR"/>
    <property type="match status" value="1"/>
</dbReference>
<dbReference type="SMART" id="SM00354">
    <property type="entry name" value="HTH_LACI"/>
    <property type="match status" value="1"/>
</dbReference>
<accession>A0ABT0BIZ9</accession>
<protein>
    <submittedName>
        <fullName evidence="6">LacI family transcriptional regulator</fullName>
    </submittedName>
</protein>
<dbReference type="Gene3D" id="3.40.50.2300">
    <property type="match status" value="2"/>
</dbReference>